<feature type="domain" description="N-acetyltransferase" evidence="6">
    <location>
        <begin position="1"/>
        <end position="162"/>
    </location>
</feature>
<dbReference type="Proteomes" id="UP000316770">
    <property type="component" value="Chromosome"/>
</dbReference>
<dbReference type="InterPro" id="IPR016181">
    <property type="entry name" value="Acyl_CoA_acyltransferase"/>
</dbReference>
<evidence type="ECO:0000259" key="6">
    <source>
        <dbReference type="PROSITE" id="PS51186"/>
    </source>
</evidence>
<protein>
    <submittedName>
        <fullName evidence="7">Acetyltransferase (GNAT) family protein</fullName>
    </submittedName>
</protein>
<dbReference type="GO" id="GO:0016747">
    <property type="term" value="F:acyltransferase activity, transferring groups other than amino-acyl groups"/>
    <property type="evidence" value="ECO:0007669"/>
    <property type="project" value="InterPro"/>
</dbReference>
<dbReference type="PANTHER" id="PTHR36449:SF1">
    <property type="entry name" value="ACETYLTRANSFERASE"/>
    <property type="match status" value="1"/>
</dbReference>
<dbReference type="InterPro" id="IPR000182">
    <property type="entry name" value="GNAT_dom"/>
</dbReference>
<gene>
    <name evidence="7" type="ORF">Mal33_40040</name>
</gene>
<dbReference type="RefSeq" id="WP_145287865.1">
    <property type="nucleotide sequence ID" value="NZ_CP036318.1"/>
</dbReference>
<dbReference type="EMBL" id="CP036318">
    <property type="protein sequence ID" value="QDV57988.1"/>
    <property type="molecule type" value="Genomic_DNA"/>
</dbReference>
<dbReference type="Pfam" id="PF13508">
    <property type="entry name" value="Acetyltransf_7"/>
    <property type="match status" value="1"/>
</dbReference>
<dbReference type="AlphaFoldDB" id="A0A518IY25"/>
<evidence type="ECO:0000256" key="1">
    <source>
        <dbReference type="ARBA" id="ARBA00022491"/>
    </source>
</evidence>
<organism evidence="7 8">
    <name type="scientific">Rosistilla oblonga</name>
    <dbReference type="NCBI Taxonomy" id="2527990"/>
    <lineage>
        <taxon>Bacteria</taxon>
        <taxon>Pseudomonadati</taxon>
        <taxon>Planctomycetota</taxon>
        <taxon>Planctomycetia</taxon>
        <taxon>Pirellulales</taxon>
        <taxon>Pirellulaceae</taxon>
        <taxon>Rosistilla</taxon>
    </lineage>
</organism>
<keyword evidence="8" id="KW-1185">Reference proteome</keyword>
<dbReference type="PANTHER" id="PTHR36449">
    <property type="entry name" value="ACETYLTRANSFERASE-RELATED"/>
    <property type="match status" value="1"/>
</dbReference>
<evidence type="ECO:0000256" key="5">
    <source>
        <dbReference type="ARBA" id="ARBA00049880"/>
    </source>
</evidence>
<keyword evidence="4" id="KW-0012">Acyltransferase</keyword>
<evidence type="ECO:0000256" key="3">
    <source>
        <dbReference type="ARBA" id="ARBA00022679"/>
    </source>
</evidence>
<name>A0A518IY25_9BACT</name>
<dbReference type="Gene3D" id="3.40.630.30">
    <property type="match status" value="1"/>
</dbReference>
<keyword evidence="3 7" id="KW-0808">Transferase</keyword>
<sequence length="170" mass="18559">MLEPQLSAPVPLAKKHQLDSFSCGDAAFDEYLVRFAFTNHRSGAARTYVACRGRKVVGFHSLAFGSVDIQTATPRVAKGLPQHPIPIMLLARLAVDQSEQGTGIGKGLLKDAILRTLQAAEIGGLRAMLVHAKEKQAQAFYKKFGFEPCPTNELHLMMLLKDMRKSVGAI</sequence>
<evidence type="ECO:0000313" key="7">
    <source>
        <dbReference type="EMBL" id="QDV57988.1"/>
    </source>
</evidence>
<reference evidence="7 8" key="1">
    <citation type="submission" date="2019-02" db="EMBL/GenBank/DDBJ databases">
        <title>Deep-cultivation of Planctomycetes and their phenomic and genomic characterization uncovers novel biology.</title>
        <authorList>
            <person name="Wiegand S."/>
            <person name="Jogler M."/>
            <person name="Boedeker C."/>
            <person name="Pinto D."/>
            <person name="Vollmers J."/>
            <person name="Rivas-Marin E."/>
            <person name="Kohn T."/>
            <person name="Peeters S.H."/>
            <person name="Heuer A."/>
            <person name="Rast P."/>
            <person name="Oberbeckmann S."/>
            <person name="Bunk B."/>
            <person name="Jeske O."/>
            <person name="Meyerdierks A."/>
            <person name="Storesund J.E."/>
            <person name="Kallscheuer N."/>
            <person name="Luecker S."/>
            <person name="Lage O.M."/>
            <person name="Pohl T."/>
            <person name="Merkel B.J."/>
            <person name="Hornburger P."/>
            <person name="Mueller R.-W."/>
            <person name="Bruemmer F."/>
            <person name="Labrenz M."/>
            <person name="Spormann A.M."/>
            <person name="Op den Camp H."/>
            <person name="Overmann J."/>
            <person name="Amann R."/>
            <person name="Jetten M.S.M."/>
            <person name="Mascher T."/>
            <person name="Medema M.H."/>
            <person name="Devos D.P."/>
            <person name="Kaster A.-K."/>
            <person name="Ovreas L."/>
            <person name="Rohde M."/>
            <person name="Galperin M.Y."/>
            <person name="Jogler C."/>
        </authorList>
    </citation>
    <scope>NUCLEOTIDE SEQUENCE [LARGE SCALE GENOMIC DNA]</scope>
    <source>
        <strain evidence="7 8">Mal33</strain>
    </source>
</reference>
<evidence type="ECO:0000313" key="8">
    <source>
        <dbReference type="Proteomes" id="UP000316770"/>
    </source>
</evidence>
<keyword evidence="1" id="KW-0678">Repressor</keyword>
<accession>A0A518IY25</accession>
<keyword evidence="2" id="KW-1277">Toxin-antitoxin system</keyword>
<dbReference type="PROSITE" id="PS51186">
    <property type="entry name" value="GNAT"/>
    <property type="match status" value="1"/>
</dbReference>
<dbReference type="SUPFAM" id="SSF55729">
    <property type="entry name" value="Acyl-CoA N-acyltransferases (Nat)"/>
    <property type="match status" value="1"/>
</dbReference>
<proteinExistence type="predicted"/>
<evidence type="ECO:0000256" key="4">
    <source>
        <dbReference type="ARBA" id="ARBA00023315"/>
    </source>
</evidence>
<dbReference type="CDD" id="cd04301">
    <property type="entry name" value="NAT_SF"/>
    <property type="match status" value="1"/>
</dbReference>
<comment type="catalytic activity">
    <reaction evidence="5">
        <text>glycyl-tRNA(Gly) + acetyl-CoA = N-acetylglycyl-tRNA(Gly) + CoA + H(+)</text>
        <dbReference type="Rhea" id="RHEA:81867"/>
        <dbReference type="Rhea" id="RHEA-COMP:9683"/>
        <dbReference type="Rhea" id="RHEA-COMP:19766"/>
        <dbReference type="ChEBI" id="CHEBI:15378"/>
        <dbReference type="ChEBI" id="CHEBI:57287"/>
        <dbReference type="ChEBI" id="CHEBI:57288"/>
        <dbReference type="ChEBI" id="CHEBI:78522"/>
        <dbReference type="ChEBI" id="CHEBI:232036"/>
    </reaction>
</comment>
<evidence type="ECO:0000256" key="2">
    <source>
        <dbReference type="ARBA" id="ARBA00022649"/>
    </source>
</evidence>